<evidence type="ECO:0000313" key="3">
    <source>
        <dbReference type="Proteomes" id="UP001488805"/>
    </source>
</evidence>
<keyword evidence="3" id="KW-1185">Reference proteome</keyword>
<feature type="region of interest" description="Disordered" evidence="1">
    <location>
        <begin position="1"/>
        <end position="77"/>
    </location>
</feature>
<organism evidence="2 3">
    <name type="scientific">Zoarces viviparus</name>
    <name type="common">Viviparous eelpout</name>
    <name type="synonym">Blennius viviparus</name>
    <dbReference type="NCBI Taxonomy" id="48416"/>
    <lineage>
        <taxon>Eukaryota</taxon>
        <taxon>Metazoa</taxon>
        <taxon>Chordata</taxon>
        <taxon>Craniata</taxon>
        <taxon>Vertebrata</taxon>
        <taxon>Euteleostomi</taxon>
        <taxon>Actinopterygii</taxon>
        <taxon>Neopterygii</taxon>
        <taxon>Teleostei</taxon>
        <taxon>Neoteleostei</taxon>
        <taxon>Acanthomorphata</taxon>
        <taxon>Eupercaria</taxon>
        <taxon>Perciformes</taxon>
        <taxon>Cottioidei</taxon>
        <taxon>Zoarcales</taxon>
        <taxon>Zoarcidae</taxon>
        <taxon>Zoarcinae</taxon>
        <taxon>Zoarces</taxon>
    </lineage>
</organism>
<evidence type="ECO:0000313" key="2">
    <source>
        <dbReference type="EMBL" id="KAK9542014.1"/>
    </source>
</evidence>
<dbReference type="Proteomes" id="UP001488805">
    <property type="component" value="Unassembled WGS sequence"/>
</dbReference>
<feature type="compositionally biased region" description="Basic and acidic residues" evidence="1">
    <location>
        <begin position="35"/>
        <end position="61"/>
    </location>
</feature>
<sequence length="93" mass="11083">MQSVNFTADKKFEPRASSQQGERYQRQRHRVSKKLSSDELERKRREMMDQAEQREEDRENNLDSAGSSTVEDRVKRNIHSIQRMAVSLDNMKR</sequence>
<accession>A0AAW1G4C7</accession>
<dbReference type="EMBL" id="JBCEZU010000002">
    <property type="protein sequence ID" value="KAK9542014.1"/>
    <property type="molecule type" value="Genomic_DNA"/>
</dbReference>
<evidence type="ECO:0000256" key="1">
    <source>
        <dbReference type="SAM" id="MobiDB-lite"/>
    </source>
</evidence>
<reference evidence="2 3" key="1">
    <citation type="journal article" date="2024" name="Genome Biol. Evol.">
        <title>Chromosome-level genome assembly of the viviparous eelpout Zoarces viviparus.</title>
        <authorList>
            <person name="Fuhrmann N."/>
            <person name="Brasseur M.V."/>
            <person name="Bakowski C.E."/>
            <person name="Podsiadlowski L."/>
            <person name="Prost S."/>
            <person name="Krehenwinkel H."/>
            <person name="Mayer C."/>
        </authorList>
    </citation>
    <scope>NUCLEOTIDE SEQUENCE [LARGE SCALE GENOMIC DNA]</scope>
    <source>
        <strain evidence="2">NO-MEL_2022_Ind0_liver</strain>
    </source>
</reference>
<proteinExistence type="predicted"/>
<name>A0AAW1G4C7_ZOAVI</name>
<dbReference type="AlphaFoldDB" id="A0AAW1G4C7"/>
<comment type="caution">
    <text evidence="2">The sequence shown here is derived from an EMBL/GenBank/DDBJ whole genome shotgun (WGS) entry which is preliminary data.</text>
</comment>
<gene>
    <name evidence="2" type="ORF">VZT92_002017</name>
</gene>
<evidence type="ECO:0008006" key="4">
    <source>
        <dbReference type="Google" id="ProtNLM"/>
    </source>
</evidence>
<protein>
    <recommendedName>
        <fullName evidence="4">IBB domain-containing protein</fullName>
    </recommendedName>
</protein>